<dbReference type="Proteomes" id="UP000237749">
    <property type="component" value="Unassembled WGS sequence"/>
</dbReference>
<dbReference type="RefSeq" id="WP_170072202.1">
    <property type="nucleotide sequence ID" value="NZ_PTJA01000002.1"/>
</dbReference>
<reference evidence="2 3" key="1">
    <citation type="submission" date="2018-02" db="EMBL/GenBank/DDBJ databases">
        <title>Genomic Encyclopedia of Archaeal and Bacterial Type Strains, Phase II (KMG-II): from individual species to whole genera.</title>
        <authorList>
            <person name="Goeker M."/>
        </authorList>
    </citation>
    <scope>NUCLEOTIDE SEQUENCE [LARGE SCALE GENOMIC DNA]</scope>
    <source>
        <strain evidence="2 3">DSM 3808</strain>
    </source>
</reference>
<dbReference type="Gene3D" id="2.60.120.260">
    <property type="entry name" value="Galactose-binding domain-like"/>
    <property type="match status" value="1"/>
</dbReference>
<dbReference type="Pfam" id="PF13472">
    <property type="entry name" value="Lipase_GDSL_2"/>
    <property type="match status" value="1"/>
</dbReference>
<dbReference type="AlphaFoldDB" id="A0A2S6HWM2"/>
<dbReference type="InterPro" id="IPR036514">
    <property type="entry name" value="SGNH_hydro_sf"/>
</dbReference>
<organism evidence="2 3">
    <name type="scientific">Lacrimispora xylanisolvens</name>
    <dbReference type="NCBI Taxonomy" id="384636"/>
    <lineage>
        <taxon>Bacteria</taxon>
        <taxon>Bacillati</taxon>
        <taxon>Bacillota</taxon>
        <taxon>Clostridia</taxon>
        <taxon>Lachnospirales</taxon>
        <taxon>Lachnospiraceae</taxon>
        <taxon>Lacrimispora</taxon>
    </lineage>
</organism>
<dbReference type="InterPro" id="IPR013830">
    <property type="entry name" value="SGNH_hydro"/>
</dbReference>
<keyword evidence="3" id="KW-1185">Reference proteome</keyword>
<evidence type="ECO:0000313" key="3">
    <source>
        <dbReference type="Proteomes" id="UP000237749"/>
    </source>
</evidence>
<sequence length="398" mass="44602">MNGKLIDDGTLISGMEAVTDQEIADNSVYSKGNLSRLINVFKKANRGECVTISYLGGSITNGSSADPKETNCFAYRTTQWWKKTFPDAKINYVNAGIGATDSYLGVHRVAQDVLFKNPDLVVVEFSVNDYRSHNQESYESLLRRILKYKTKPAVVALCLTEFSQEGQCIDYSQYHKIIADHYDVSVISYGDVVGARLENGTLQWNQLGPSDDFTHPNNAGHKIISRCLNCFYEKVLEDIKSQSDGDFGIYEMPEDTLTESRYENGKILDHRSGSMDGISISGSNVFRVTLENAQFPYGWQTDTGADITFTIENATNIGLIYYGGMEKSYGIFDVYMDDRYIDTIDTYFYGSWGSHADYKLLLTDGTTGHHTVRIMKNENSQGNKFIILGFTVSGSCYE</sequence>
<comment type="caution">
    <text evidence="2">The sequence shown here is derived from an EMBL/GenBank/DDBJ whole genome shotgun (WGS) entry which is preliminary data.</text>
</comment>
<dbReference type="Gene3D" id="3.40.50.1110">
    <property type="entry name" value="SGNH hydrolase"/>
    <property type="match status" value="1"/>
</dbReference>
<proteinExistence type="predicted"/>
<dbReference type="PANTHER" id="PTHR34407:SF1">
    <property type="entry name" value="SGNH HYDROLASE-TYPE ESTERASE DOMAIN-CONTAINING PROTEIN"/>
    <property type="match status" value="1"/>
</dbReference>
<accession>A0A2S6HWM2</accession>
<dbReference type="SUPFAM" id="SSF52266">
    <property type="entry name" value="SGNH hydrolase"/>
    <property type="match status" value="1"/>
</dbReference>
<dbReference type="EMBL" id="PTJA01000002">
    <property type="protein sequence ID" value="PPK82411.1"/>
    <property type="molecule type" value="Genomic_DNA"/>
</dbReference>
<name>A0A2S6HWM2_9FIRM</name>
<evidence type="ECO:0000259" key="1">
    <source>
        <dbReference type="Pfam" id="PF13472"/>
    </source>
</evidence>
<gene>
    <name evidence="2" type="ORF">BXY41_10299</name>
</gene>
<feature type="domain" description="SGNH hydrolase-type esterase" evidence="1">
    <location>
        <begin position="55"/>
        <end position="223"/>
    </location>
</feature>
<protein>
    <submittedName>
        <fullName evidence="2">Lysophospholipase L1-like esterase</fullName>
    </submittedName>
</protein>
<dbReference type="PANTHER" id="PTHR34407">
    <property type="entry name" value="EXPRESSED PROTEIN"/>
    <property type="match status" value="1"/>
</dbReference>
<evidence type="ECO:0000313" key="2">
    <source>
        <dbReference type="EMBL" id="PPK82411.1"/>
    </source>
</evidence>
<dbReference type="CDD" id="cd00229">
    <property type="entry name" value="SGNH_hydrolase"/>
    <property type="match status" value="1"/>
</dbReference>